<proteinExistence type="inferred from homology"/>
<protein>
    <recommendedName>
        <fullName evidence="5">Aldose 1-epimerase</fullName>
        <ecNumber evidence="5">5.1.3.3</ecNumber>
    </recommendedName>
</protein>
<dbReference type="InterPro" id="IPR047215">
    <property type="entry name" value="Galactose_mutarotase-like"/>
</dbReference>
<keyword evidence="4 5" id="KW-0119">Carbohydrate metabolism</keyword>
<comment type="pathway">
    <text evidence="1 5">Carbohydrate metabolism; hexose metabolism.</text>
</comment>
<dbReference type="NCBIfam" id="NF008277">
    <property type="entry name" value="PRK11055.1"/>
    <property type="match status" value="1"/>
</dbReference>
<gene>
    <name evidence="7" type="ORF">GCM10023235_56320</name>
</gene>
<feature type="region of interest" description="Disordered" evidence="6">
    <location>
        <begin position="321"/>
        <end position="340"/>
    </location>
</feature>
<comment type="similarity">
    <text evidence="2 5">Belongs to the aldose epimerase family.</text>
</comment>
<dbReference type="Gene3D" id="2.70.98.10">
    <property type="match status" value="1"/>
</dbReference>
<evidence type="ECO:0000256" key="2">
    <source>
        <dbReference type="ARBA" id="ARBA00006206"/>
    </source>
</evidence>
<evidence type="ECO:0000256" key="3">
    <source>
        <dbReference type="ARBA" id="ARBA00023235"/>
    </source>
</evidence>
<sequence length="365" mass="39415">MMIRQEAPWQLPDGSEVERWVFGAEDGVRAEVLGLGARLQALHAPDRDGRLANVVLGARGPAELLGGACYFGATVGRFANRVARGELPLDGAVHKLASQRNGHTLHGGPDGFATRRWEGEEVRDEDRVGVRFTLHSPDGDQGFPGAVRASVTYLLDRDGALSIDYTAVTDAPTVVNLTNHAYVNLAGEGVGRILDHLIRVEADHYLPVDSELIPFGPPEPVSGTPFDLTRPAGLGGRLSAPHPQLWLAGDGFDHNWVLRANGTGLRRVATLWHPGSGRRLDCLTTEPGLQVYTGNQFDGSLTGPGGAPYPAYAGIALEAQHFPDSPNHPEYPSTVLRPGDEYRSSTVYRFSVDRAEDPETPDCER</sequence>
<keyword evidence="3 5" id="KW-0413">Isomerase</keyword>
<dbReference type="RefSeq" id="WP_345699674.1">
    <property type="nucleotide sequence ID" value="NZ_BAABIS010000001.1"/>
</dbReference>
<dbReference type="InterPro" id="IPR008183">
    <property type="entry name" value="Aldose_1/G6P_1-epimerase"/>
</dbReference>
<evidence type="ECO:0000256" key="4">
    <source>
        <dbReference type="ARBA" id="ARBA00023277"/>
    </source>
</evidence>
<evidence type="ECO:0000256" key="1">
    <source>
        <dbReference type="ARBA" id="ARBA00005028"/>
    </source>
</evidence>
<dbReference type="PIRSF" id="PIRSF005096">
    <property type="entry name" value="GALM"/>
    <property type="match status" value="1"/>
</dbReference>
<dbReference type="EC" id="5.1.3.3" evidence="5"/>
<evidence type="ECO:0000256" key="6">
    <source>
        <dbReference type="SAM" id="MobiDB-lite"/>
    </source>
</evidence>
<dbReference type="CDD" id="cd09019">
    <property type="entry name" value="galactose_mutarotase_like"/>
    <property type="match status" value="1"/>
</dbReference>
<keyword evidence="8" id="KW-1185">Reference proteome</keyword>
<dbReference type="InterPro" id="IPR011013">
    <property type="entry name" value="Gal_mutarotase_sf_dom"/>
</dbReference>
<accession>A0ABP9E8F7</accession>
<evidence type="ECO:0000313" key="8">
    <source>
        <dbReference type="Proteomes" id="UP001501752"/>
    </source>
</evidence>
<organism evidence="7 8">
    <name type="scientific">Kitasatospora terrestris</name>
    <dbReference type="NCBI Taxonomy" id="258051"/>
    <lineage>
        <taxon>Bacteria</taxon>
        <taxon>Bacillati</taxon>
        <taxon>Actinomycetota</taxon>
        <taxon>Actinomycetes</taxon>
        <taxon>Kitasatosporales</taxon>
        <taxon>Streptomycetaceae</taxon>
        <taxon>Kitasatospora</taxon>
    </lineage>
</organism>
<comment type="catalytic activity">
    <reaction evidence="5">
        <text>alpha-D-glucose = beta-D-glucose</text>
        <dbReference type="Rhea" id="RHEA:10264"/>
        <dbReference type="ChEBI" id="CHEBI:15903"/>
        <dbReference type="ChEBI" id="CHEBI:17925"/>
        <dbReference type="EC" id="5.1.3.3"/>
    </reaction>
</comment>
<dbReference type="EMBL" id="BAABIS010000001">
    <property type="protein sequence ID" value="GAA4870315.1"/>
    <property type="molecule type" value="Genomic_DNA"/>
</dbReference>
<dbReference type="PANTHER" id="PTHR10091:SF0">
    <property type="entry name" value="GALACTOSE MUTAROTASE"/>
    <property type="match status" value="1"/>
</dbReference>
<comment type="caution">
    <text evidence="7">The sequence shown here is derived from an EMBL/GenBank/DDBJ whole genome shotgun (WGS) entry which is preliminary data.</text>
</comment>
<dbReference type="PANTHER" id="PTHR10091">
    <property type="entry name" value="ALDOSE-1-EPIMERASE"/>
    <property type="match status" value="1"/>
</dbReference>
<evidence type="ECO:0000256" key="5">
    <source>
        <dbReference type="PIRNR" id="PIRNR005096"/>
    </source>
</evidence>
<reference evidence="8" key="1">
    <citation type="journal article" date="2019" name="Int. J. Syst. Evol. Microbiol.">
        <title>The Global Catalogue of Microorganisms (GCM) 10K type strain sequencing project: providing services to taxonomists for standard genome sequencing and annotation.</title>
        <authorList>
            <consortium name="The Broad Institute Genomics Platform"/>
            <consortium name="The Broad Institute Genome Sequencing Center for Infectious Disease"/>
            <person name="Wu L."/>
            <person name="Ma J."/>
        </authorList>
    </citation>
    <scope>NUCLEOTIDE SEQUENCE [LARGE SCALE GENOMIC DNA]</scope>
    <source>
        <strain evidence="8">JCM 13006</strain>
    </source>
</reference>
<dbReference type="SUPFAM" id="SSF74650">
    <property type="entry name" value="Galactose mutarotase-like"/>
    <property type="match status" value="1"/>
</dbReference>
<evidence type="ECO:0000313" key="7">
    <source>
        <dbReference type="EMBL" id="GAA4870315.1"/>
    </source>
</evidence>
<dbReference type="Proteomes" id="UP001501752">
    <property type="component" value="Unassembled WGS sequence"/>
</dbReference>
<dbReference type="InterPro" id="IPR014718">
    <property type="entry name" value="GH-type_carb-bd"/>
</dbReference>
<name>A0ABP9E8F7_9ACTN</name>
<dbReference type="InterPro" id="IPR015443">
    <property type="entry name" value="Aldose_1-epimerase"/>
</dbReference>
<dbReference type="Pfam" id="PF01263">
    <property type="entry name" value="Aldose_epim"/>
    <property type="match status" value="1"/>
</dbReference>